<evidence type="ECO:0000313" key="16">
    <source>
        <dbReference type="Proteomes" id="UP000320475"/>
    </source>
</evidence>
<comment type="pathway">
    <text evidence="12">Phospholipid metabolism.</text>
</comment>
<comment type="subcellular location">
    <subcellularLocation>
        <location evidence="1">Endoplasmic reticulum membrane</location>
        <topology evidence="1">Multi-pass membrane protein</topology>
    </subcellularLocation>
</comment>
<dbReference type="Proteomes" id="UP000320475">
    <property type="component" value="Unassembled WGS sequence"/>
</dbReference>
<feature type="transmembrane region" description="Helical" evidence="14">
    <location>
        <begin position="287"/>
        <end position="305"/>
    </location>
</feature>
<keyword evidence="8" id="KW-0443">Lipid metabolism</keyword>
<reference evidence="15 16" key="1">
    <citation type="journal article" date="2019" name="Sci. Rep.">
        <title>Comparative genomics of chytrid fungi reveal insights into the obligate biotrophic and pathogenic lifestyle of Synchytrium endobioticum.</title>
        <authorList>
            <person name="van de Vossenberg B.T.L.H."/>
            <person name="Warris S."/>
            <person name="Nguyen H.D.T."/>
            <person name="van Gent-Pelzer M.P.E."/>
            <person name="Joly D.L."/>
            <person name="van de Geest H.C."/>
            <person name="Bonants P.J.M."/>
            <person name="Smith D.S."/>
            <person name="Levesque C.A."/>
            <person name="van der Lee T.A.J."/>
        </authorList>
    </citation>
    <scope>NUCLEOTIDE SEQUENCE [LARGE SCALE GENOMIC DNA]</scope>
    <source>
        <strain evidence="15 16">LEV6574</strain>
    </source>
</reference>
<evidence type="ECO:0000256" key="11">
    <source>
        <dbReference type="ARBA" id="ARBA00023264"/>
    </source>
</evidence>
<name>A0A507DGA0_9FUNG</name>
<comment type="pathway">
    <text evidence="2">Lipid metabolism.</text>
</comment>
<keyword evidence="6" id="KW-0256">Endoplasmic reticulum</keyword>
<dbReference type="PANTHER" id="PTHR15362:SF7">
    <property type="entry name" value="PHOSPHATIDYLSERINE SYNTHASE 2"/>
    <property type="match status" value="1"/>
</dbReference>
<evidence type="ECO:0000256" key="3">
    <source>
        <dbReference type="ARBA" id="ARBA00022516"/>
    </source>
</evidence>
<evidence type="ECO:0000256" key="9">
    <source>
        <dbReference type="ARBA" id="ARBA00023136"/>
    </source>
</evidence>
<dbReference type="GO" id="GO:0106245">
    <property type="term" value="F:L-serine-phosphatidylethanolamine phosphatidyltransferase activity"/>
    <property type="evidence" value="ECO:0007669"/>
    <property type="project" value="InterPro"/>
</dbReference>
<evidence type="ECO:0000256" key="14">
    <source>
        <dbReference type="SAM" id="Phobius"/>
    </source>
</evidence>
<keyword evidence="4" id="KW-0808">Transferase</keyword>
<keyword evidence="11" id="KW-1208">Phospholipid metabolism</keyword>
<evidence type="ECO:0000256" key="10">
    <source>
        <dbReference type="ARBA" id="ARBA00023209"/>
    </source>
</evidence>
<accession>A0A507DGA0</accession>
<feature type="transmembrane region" description="Helical" evidence="14">
    <location>
        <begin position="258"/>
        <end position="275"/>
    </location>
</feature>
<evidence type="ECO:0000256" key="7">
    <source>
        <dbReference type="ARBA" id="ARBA00022989"/>
    </source>
</evidence>
<proteinExistence type="predicted"/>
<dbReference type="VEuPathDB" id="FungiDB:SeMB42_g02597"/>
<dbReference type="OrthoDB" id="10265393at2759"/>
<dbReference type="Pfam" id="PF03034">
    <property type="entry name" value="PSS"/>
    <property type="match status" value="1"/>
</dbReference>
<feature type="transmembrane region" description="Helical" evidence="14">
    <location>
        <begin position="119"/>
        <end position="136"/>
    </location>
</feature>
<feature type="transmembrane region" description="Helical" evidence="14">
    <location>
        <begin position="358"/>
        <end position="380"/>
    </location>
</feature>
<evidence type="ECO:0000256" key="4">
    <source>
        <dbReference type="ARBA" id="ARBA00022679"/>
    </source>
</evidence>
<evidence type="ECO:0000256" key="5">
    <source>
        <dbReference type="ARBA" id="ARBA00022692"/>
    </source>
</evidence>
<dbReference type="InterPro" id="IPR004277">
    <property type="entry name" value="PSS"/>
</dbReference>
<keyword evidence="10" id="KW-0594">Phospholipid biosynthesis</keyword>
<protein>
    <recommendedName>
        <fullName evidence="17">Phosphatidylserine synthase</fullName>
    </recommendedName>
</protein>
<feature type="transmembrane region" description="Helical" evidence="14">
    <location>
        <begin position="392"/>
        <end position="413"/>
    </location>
</feature>
<dbReference type="AlphaFoldDB" id="A0A507DGA0"/>
<dbReference type="GO" id="GO:0006659">
    <property type="term" value="P:phosphatidylserine biosynthetic process"/>
    <property type="evidence" value="ECO:0007669"/>
    <property type="project" value="InterPro"/>
</dbReference>
<evidence type="ECO:0000256" key="1">
    <source>
        <dbReference type="ARBA" id="ARBA00004477"/>
    </source>
</evidence>
<evidence type="ECO:0000256" key="8">
    <source>
        <dbReference type="ARBA" id="ARBA00023098"/>
    </source>
</evidence>
<dbReference type="PANTHER" id="PTHR15362">
    <property type="entry name" value="PHOSPHATIDYLINOSITOL SYNTHASE"/>
    <property type="match status" value="1"/>
</dbReference>
<keyword evidence="7 14" id="KW-1133">Transmembrane helix</keyword>
<feature type="transmembrane region" description="Helical" evidence="14">
    <location>
        <begin position="457"/>
        <end position="481"/>
    </location>
</feature>
<feature type="transmembrane region" description="Helical" evidence="14">
    <location>
        <begin position="21"/>
        <end position="40"/>
    </location>
</feature>
<evidence type="ECO:0008006" key="17">
    <source>
        <dbReference type="Google" id="ProtNLM"/>
    </source>
</evidence>
<evidence type="ECO:0000256" key="13">
    <source>
        <dbReference type="SAM" id="MobiDB-lite"/>
    </source>
</evidence>
<evidence type="ECO:0000256" key="12">
    <source>
        <dbReference type="ARBA" id="ARBA00025707"/>
    </source>
</evidence>
<gene>
    <name evidence="15" type="ORF">SeLEV6574_g00792</name>
</gene>
<keyword evidence="9 14" id="KW-0472">Membrane</keyword>
<dbReference type="GO" id="GO:0005789">
    <property type="term" value="C:endoplasmic reticulum membrane"/>
    <property type="evidence" value="ECO:0007669"/>
    <property type="project" value="UniProtKB-SubCell"/>
</dbReference>
<organism evidence="15 16">
    <name type="scientific">Synchytrium endobioticum</name>
    <dbReference type="NCBI Taxonomy" id="286115"/>
    <lineage>
        <taxon>Eukaryota</taxon>
        <taxon>Fungi</taxon>
        <taxon>Fungi incertae sedis</taxon>
        <taxon>Chytridiomycota</taxon>
        <taxon>Chytridiomycota incertae sedis</taxon>
        <taxon>Chytridiomycetes</taxon>
        <taxon>Synchytriales</taxon>
        <taxon>Synchytriaceae</taxon>
        <taxon>Synchytrium</taxon>
    </lineage>
</organism>
<feature type="region of interest" description="Disordered" evidence="13">
    <location>
        <begin position="64"/>
        <end position="90"/>
    </location>
</feature>
<evidence type="ECO:0000313" key="15">
    <source>
        <dbReference type="EMBL" id="TPX50623.1"/>
    </source>
</evidence>
<feature type="transmembrane region" description="Helical" evidence="14">
    <location>
        <begin position="425"/>
        <end position="445"/>
    </location>
</feature>
<comment type="caution">
    <text evidence="15">The sequence shown here is derived from an EMBL/GenBank/DDBJ whole genome shotgun (WGS) entry which is preliminary data.</text>
</comment>
<feature type="transmembrane region" description="Helical" evidence="14">
    <location>
        <begin position="176"/>
        <end position="196"/>
    </location>
</feature>
<feature type="transmembrane region" description="Helical" evidence="14">
    <location>
        <begin position="148"/>
        <end position="164"/>
    </location>
</feature>
<keyword evidence="5 14" id="KW-0812">Transmembrane</keyword>
<keyword evidence="3" id="KW-0444">Lipid biosynthesis</keyword>
<evidence type="ECO:0000256" key="6">
    <source>
        <dbReference type="ARBA" id="ARBA00022824"/>
    </source>
</evidence>
<evidence type="ECO:0000256" key="2">
    <source>
        <dbReference type="ARBA" id="ARBA00005189"/>
    </source>
</evidence>
<dbReference type="EMBL" id="QEAM01000015">
    <property type="protein sequence ID" value="TPX50623.1"/>
    <property type="molecule type" value="Genomic_DNA"/>
</dbReference>
<sequence length="534" mass="61373">MIISAWMGQFQRPRWQRLQGIYIALHYILYLIIGAAHIAGSNSPGSPESTSHESIQLLMDATESPDSPLFGSMSDSELDRERLPPKKPVTPRVHGRDDWLYEYTDEVDVTVDFLYQPRSILLLMLLFGGLLVYSFYDAESPVANTKRGLVAAFLILGLVGILQFRDSPYVRPHPAFWRLVLACSVSYQLVLVVILFQNKVDARAMLKYLDPSLGFKLPERSYANACDLTWDNIYDTLDIFVVAHSVGWFAKALIIRDYWLCWIMSILFEVLEYTFAHQLPNFAECWWDHWILDVLLTNWAGLYLGMKTCEYFEMKAYSWRGVAEIPSVRGKLKRTLQQLTPHSFTRFEWKTTQTLKNYVTVIAMLYVGSQVELNAFYLKYLLWVPPEHPLNTYRLILFFFMVLPATRELYQYVHDTRCNRLGMHAWMVCTNIGTELLICIKFGRGEFPAPFPTPVKIFWAIVSCLLVAYPTYQFGLAPMLIKGRKRKDSLASNSTLYVDTHAINGGSDCQRNGRKRLAYTPADASSVNCQGKNL</sequence>